<proteinExistence type="inferred from homology"/>
<dbReference type="InterPro" id="IPR011249">
    <property type="entry name" value="Metalloenz_LuxS/M16"/>
</dbReference>
<dbReference type="InterPro" id="IPR007863">
    <property type="entry name" value="Peptidase_M16_C"/>
</dbReference>
<evidence type="ECO:0000313" key="5">
    <source>
        <dbReference type="EMBL" id="MCA9379564.1"/>
    </source>
</evidence>
<evidence type="ECO:0000259" key="3">
    <source>
        <dbReference type="Pfam" id="PF00675"/>
    </source>
</evidence>
<dbReference type="PANTHER" id="PTHR11851">
    <property type="entry name" value="METALLOPROTEASE"/>
    <property type="match status" value="1"/>
</dbReference>
<dbReference type="Gene3D" id="3.30.830.10">
    <property type="entry name" value="Metalloenzyme, LuxS/M16 peptidase-like"/>
    <property type="match status" value="2"/>
</dbReference>
<evidence type="ECO:0000256" key="2">
    <source>
        <dbReference type="RuleBase" id="RU004447"/>
    </source>
</evidence>
<dbReference type="InterPro" id="IPR011765">
    <property type="entry name" value="Pept_M16_N"/>
</dbReference>
<dbReference type="SUPFAM" id="SSF63411">
    <property type="entry name" value="LuxS/MPP-like metallohydrolase"/>
    <property type="match status" value="2"/>
</dbReference>
<dbReference type="EMBL" id="JAGQLL010000002">
    <property type="protein sequence ID" value="MCA9379564.1"/>
    <property type="molecule type" value="Genomic_DNA"/>
</dbReference>
<dbReference type="InterPro" id="IPR001431">
    <property type="entry name" value="Pept_M16_Zn_BS"/>
</dbReference>
<evidence type="ECO:0000313" key="6">
    <source>
        <dbReference type="Proteomes" id="UP000745577"/>
    </source>
</evidence>
<feature type="domain" description="Peptidase M16 C-terminal" evidence="4">
    <location>
        <begin position="173"/>
        <end position="350"/>
    </location>
</feature>
<dbReference type="GO" id="GO:0046872">
    <property type="term" value="F:metal ion binding"/>
    <property type="evidence" value="ECO:0007669"/>
    <property type="project" value="InterPro"/>
</dbReference>
<dbReference type="GO" id="GO:0006508">
    <property type="term" value="P:proteolysis"/>
    <property type="evidence" value="ECO:0007669"/>
    <property type="project" value="InterPro"/>
</dbReference>
<reference evidence="5" key="2">
    <citation type="journal article" date="2021" name="Microbiome">
        <title>Successional dynamics and alternative stable states in a saline activated sludge microbial community over 9 years.</title>
        <authorList>
            <person name="Wang Y."/>
            <person name="Ye J."/>
            <person name="Ju F."/>
            <person name="Liu L."/>
            <person name="Boyd J.A."/>
            <person name="Deng Y."/>
            <person name="Parks D.H."/>
            <person name="Jiang X."/>
            <person name="Yin X."/>
            <person name="Woodcroft B.J."/>
            <person name="Tyson G.W."/>
            <person name="Hugenholtz P."/>
            <person name="Polz M.F."/>
            <person name="Zhang T."/>
        </authorList>
    </citation>
    <scope>NUCLEOTIDE SEQUENCE</scope>
    <source>
        <strain evidence="5">HKST-UBA15</strain>
    </source>
</reference>
<dbReference type="PROSITE" id="PS00143">
    <property type="entry name" value="INSULINASE"/>
    <property type="match status" value="1"/>
</dbReference>
<comment type="caution">
    <text evidence="5">The sequence shown here is derived from an EMBL/GenBank/DDBJ whole genome shotgun (WGS) entry which is preliminary data.</text>
</comment>
<protein>
    <submittedName>
        <fullName evidence="5">Insulinase family protein</fullName>
    </submittedName>
</protein>
<dbReference type="Pfam" id="PF00675">
    <property type="entry name" value="Peptidase_M16"/>
    <property type="match status" value="1"/>
</dbReference>
<dbReference type="AlphaFoldDB" id="A0A955KZZ1"/>
<dbReference type="GO" id="GO:0004222">
    <property type="term" value="F:metalloendopeptidase activity"/>
    <property type="evidence" value="ECO:0007669"/>
    <property type="project" value="InterPro"/>
</dbReference>
<sequence>MKKSNYSVNEFELKNNLSITLINGFEVQSVTIMLLVGAGSRHESEDFSGSAHFLEHMFFKGSSMYPSSNKLAMAMEMLGGLSNAFTSYDYTGYYIKVPLKNFDKAIELIADIILNPIFKLEEFEKEKGVIEEEIRMYDDLPSEKIKDEFNKTLFLDHPLGRNIAGTIQTLGNIKIETISGFRDENYFPNNMRLIIAGDLTVKHALQSAEKYFVQLKDKKTKEKQIFKSIEKIGDLSTKHLHIKKKTEQSHVVVGGISYERNHLLEYPMKVGMTLLSDGFGSRLFQSLREKLGIAYYIGGGVATYDDLGKFYIRAGIANNSTQKGVDEILQSFKDLSVGTFSQEELDRAKNYHISSILNNIETGEDKAGWFGITSILNKKHKTPEQQIKEIELITKEEVKQAWEGVVRDSNILVAIISEKDIKY</sequence>
<name>A0A955KZZ1_9BACT</name>
<reference evidence="5" key="1">
    <citation type="submission" date="2020-04" db="EMBL/GenBank/DDBJ databases">
        <authorList>
            <person name="Zhang T."/>
        </authorList>
    </citation>
    <scope>NUCLEOTIDE SEQUENCE</scope>
    <source>
        <strain evidence="5">HKST-UBA15</strain>
    </source>
</reference>
<dbReference type="InterPro" id="IPR050361">
    <property type="entry name" value="MPP/UQCRC_Complex"/>
</dbReference>
<dbReference type="PANTHER" id="PTHR11851:SF49">
    <property type="entry name" value="MITOCHONDRIAL-PROCESSING PEPTIDASE SUBUNIT ALPHA"/>
    <property type="match status" value="1"/>
</dbReference>
<comment type="similarity">
    <text evidence="1 2">Belongs to the peptidase M16 family.</text>
</comment>
<dbReference type="Pfam" id="PF05193">
    <property type="entry name" value="Peptidase_M16_C"/>
    <property type="match status" value="1"/>
</dbReference>
<evidence type="ECO:0000256" key="1">
    <source>
        <dbReference type="ARBA" id="ARBA00007261"/>
    </source>
</evidence>
<evidence type="ECO:0000259" key="4">
    <source>
        <dbReference type="Pfam" id="PF05193"/>
    </source>
</evidence>
<gene>
    <name evidence="5" type="ORF">KC675_00105</name>
</gene>
<organism evidence="5 6">
    <name type="scientific">Candidatus Dojkabacteria bacterium</name>
    <dbReference type="NCBI Taxonomy" id="2099670"/>
    <lineage>
        <taxon>Bacteria</taxon>
        <taxon>Candidatus Dojkabacteria</taxon>
    </lineage>
</organism>
<dbReference type="Proteomes" id="UP000745577">
    <property type="component" value="Unassembled WGS sequence"/>
</dbReference>
<feature type="domain" description="Peptidase M16 N-terminal" evidence="3">
    <location>
        <begin position="27"/>
        <end position="166"/>
    </location>
</feature>
<accession>A0A955KZZ1</accession>